<dbReference type="GO" id="GO:0009231">
    <property type="term" value="P:riboflavin biosynthetic process"/>
    <property type="evidence" value="ECO:0007669"/>
    <property type="project" value="UniProtKB-UniRule"/>
</dbReference>
<gene>
    <name evidence="7" type="primary">ribH</name>
    <name evidence="8" type="ORF">UY44_C0015G0012</name>
</gene>
<name>A0A0G1VP10_9BACT</name>
<evidence type="ECO:0000256" key="1">
    <source>
        <dbReference type="ARBA" id="ARBA00004917"/>
    </source>
</evidence>
<dbReference type="EMBL" id="LCPZ01000015">
    <property type="protein sequence ID" value="KKW08196.1"/>
    <property type="molecule type" value="Genomic_DNA"/>
</dbReference>
<evidence type="ECO:0000256" key="6">
    <source>
        <dbReference type="ARBA" id="ARBA00048785"/>
    </source>
</evidence>
<evidence type="ECO:0000256" key="5">
    <source>
        <dbReference type="ARBA" id="ARBA00022679"/>
    </source>
</evidence>
<organism evidence="8 9">
    <name type="scientific">Candidatus Kaiserbacteria bacterium GW2011_GWA2_49_19</name>
    <dbReference type="NCBI Taxonomy" id="1618669"/>
    <lineage>
        <taxon>Bacteria</taxon>
        <taxon>Candidatus Kaiseribacteriota</taxon>
    </lineage>
</organism>
<dbReference type="PANTHER" id="PTHR21058:SF0">
    <property type="entry name" value="6,7-DIMETHYL-8-RIBITYLLUMAZINE SYNTHASE"/>
    <property type="match status" value="1"/>
</dbReference>
<dbReference type="UniPathway" id="UPA00275">
    <property type="reaction ID" value="UER00404"/>
</dbReference>
<dbReference type="SUPFAM" id="SSF52121">
    <property type="entry name" value="Lumazine synthase"/>
    <property type="match status" value="1"/>
</dbReference>
<protein>
    <recommendedName>
        <fullName evidence="3 7">6,7-dimethyl-8-ribityllumazine synthase</fullName>
        <shortName evidence="7">DMRL synthase</shortName>
        <shortName evidence="7">LS</shortName>
        <shortName evidence="7">Lumazine synthase</shortName>
        <ecNumber evidence="3 7">2.5.1.78</ecNumber>
    </recommendedName>
</protein>
<dbReference type="Pfam" id="PF00885">
    <property type="entry name" value="DMRL_synthase"/>
    <property type="match status" value="1"/>
</dbReference>
<proteinExistence type="inferred from homology"/>
<feature type="binding site" evidence="7">
    <location>
        <position position="108"/>
    </location>
    <ligand>
        <name>5-amino-6-(D-ribitylamino)uracil</name>
        <dbReference type="ChEBI" id="CHEBI:15934"/>
    </ligand>
</feature>
<evidence type="ECO:0000256" key="4">
    <source>
        <dbReference type="ARBA" id="ARBA00022619"/>
    </source>
</evidence>
<comment type="similarity">
    <text evidence="2 7">Belongs to the DMRL synthase family.</text>
</comment>
<dbReference type="Gene3D" id="3.40.50.960">
    <property type="entry name" value="Lumazine/riboflavin synthase"/>
    <property type="match status" value="1"/>
</dbReference>
<evidence type="ECO:0000313" key="9">
    <source>
        <dbReference type="Proteomes" id="UP000033965"/>
    </source>
</evidence>
<feature type="binding site" evidence="7">
    <location>
        <position position="122"/>
    </location>
    <ligand>
        <name>(2S)-2-hydroxy-3-oxobutyl phosphate</name>
        <dbReference type="ChEBI" id="CHEBI:58830"/>
    </ligand>
</feature>
<dbReference type="HAMAP" id="MF_00178">
    <property type="entry name" value="Lumazine_synth"/>
    <property type="match status" value="1"/>
</dbReference>
<dbReference type="CDD" id="cd09209">
    <property type="entry name" value="Lumazine_synthase-I"/>
    <property type="match status" value="1"/>
</dbReference>
<reference evidence="8 9" key="1">
    <citation type="journal article" date="2015" name="Nature">
        <title>rRNA introns, odd ribosomes, and small enigmatic genomes across a large radiation of phyla.</title>
        <authorList>
            <person name="Brown C.T."/>
            <person name="Hug L.A."/>
            <person name="Thomas B.C."/>
            <person name="Sharon I."/>
            <person name="Castelle C.J."/>
            <person name="Singh A."/>
            <person name="Wilkins M.J."/>
            <person name="Williams K.H."/>
            <person name="Banfield J.F."/>
        </authorList>
    </citation>
    <scope>NUCLEOTIDE SEQUENCE [LARGE SCALE GENOMIC DNA]</scope>
</reference>
<accession>A0A0G1VP10</accession>
<comment type="pathway">
    <text evidence="1 7">Cofactor biosynthesis; riboflavin biosynthesis; riboflavin from 2-hydroxy-3-oxobutyl phosphate and 5-amino-6-(D-ribitylamino)uracil: step 1/2.</text>
</comment>
<dbReference type="GO" id="GO:0009349">
    <property type="term" value="C:riboflavin synthase complex"/>
    <property type="evidence" value="ECO:0007669"/>
    <property type="project" value="UniProtKB-UniRule"/>
</dbReference>
<keyword evidence="4 7" id="KW-0686">Riboflavin biosynthesis</keyword>
<evidence type="ECO:0000256" key="2">
    <source>
        <dbReference type="ARBA" id="ARBA00007424"/>
    </source>
</evidence>
<dbReference type="InterPro" id="IPR002180">
    <property type="entry name" value="LS/RS"/>
</dbReference>
<dbReference type="InterPro" id="IPR036467">
    <property type="entry name" value="LS/RS_sf"/>
</dbReference>
<feature type="binding site" evidence="7">
    <location>
        <begin position="75"/>
        <end position="77"/>
    </location>
    <ligand>
        <name>5-amino-6-(D-ribitylamino)uracil</name>
        <dbReference type="ChEBI" id="CHEBI:15934"/>
    </ligand>
</feature>
<feature type="active site" description="Proton donor" evidence="7">
    <location>
        <position position="83"/>
    </location>
</feature>
<evidence type="ECO:0000256" key="7">
    <source>
        <dbReference type="HAMAP-Rule" id="MF_00178"/>
    </source>
</evidence>
<dbReference type="PATRIC" id="fig|1618669.3.peg.490"/>
<evidence type="ECO:0000313" key="8">
    <source>
        <dbReference type="EMBL" id="KKW08196.1"/>
    </source>
</evidence>
<sequence length="148" mass="16439">MAKKIKNIRIGIIGTSFRENVTCELEKRCVATLLARGVSKSHIKMVRVPGALEVPLVAKKMAKKKKYDALITFGAIVKGKTYHFEQIANECSRGCAEVSMRYEIPVIFEVLAVYRLADALERATRKVENKGVEAAETALAMIQLISKI</sequence>
<feature type="binding site" evidence="7">
    <location>
        <position position="17"/>
    </location>
    <ligand>
        <name>5-amino-6-(D-ribitylamino)uracil</name>
        <dbReference type="ChEBI" id="CHEBI:15934"/>
    </ligand>
</feature>
<dbReference type="GO" id="GO:0005829">
    <property type="term" value="C:cytosol"/>
    <property type="evidence" value="ECO:0007669"/>
    <property type="project" value="TreeGrafter"/>
</dbReference>
<comment type="catalytic activity">
    <reaction evidence="6 7">
        <text>(2S)-2-hydroxy-3-oxobutyl phosphate + 5-amino-6-(D-ribitylamino)uracil = 6,7-dimethyl-8-(1-D-ribityl)lumazine + phosphate + 2 H2O + H(+)</text>
        <dbReference type="Rhea" id="RHEA:26152"/>
        <dbReference type="ChEBI" id="CHEBI:15377"/>
        <dbReference type="ChEBI" id="CHEBI:15378"/>
        <dbReference type="ChEBI" id="CHEBI:15934"/>
        <dbReference type="ChEBI" id="CHEBI:43474"/>
        <dbReference type="ChEBI" id="CHEBI:58201"/>
        <dbReference type="ChEBI" id="CHEBI:58830"/>
        <dbReference type="EC" id="2.5.1.78"/>
    </reaction>
</comment>
<dbReference type="NCBIfam" id="TIGR00114">
    <property type="entry name" value="lumazine-synth"/>
    <property type="match status" value="1"/>
</dbReference>
<dbReference type="GO" id="GO:0000906">
    <property type="term" value="F:6,7-dimethyl-8-ribityllumazine synthase activity"/>
    <property type="evidence" value="ECO:0007669"/>
    <property type="project" value="UniProtKB-UniRule"/>
</dbReference>
<dbReference type="PANTHER" id="PTHR21058">
    <property type="entry name" value="6,7-DIMETHYL-8-RIBITYLLUMAZINE SYNTHASE DMRL SYNTHASE LUMAZINE SYNTHASE"/>
    <property type="match status" value="1"/>
</dbReference>
<dbReference type="AlphaFoldDB" id="A0A0G1VP10"/>
<feature type="binding site" evidence="7">
    <location>
        <begin position="80"/>
        <end position="81"/>
    </location>
    <ligand>
        <name>(2S)-2-hydroxy-3-oxobutyl phosphate</name>
        <dbReference type="ChEBI" id="CHEBI:58830"/>
    </ligand>
</feature>
<keyword evidence="5 7" id="KW-0808">Transferase</keyword>
<dbReference type="Proteomes" id="UP000033965">
    <property type="component" value="Unassembled WGS sequence"/>
</dbReference>
<dbReference type="InterPro" id="IPR034964">
    <property type="entry name" value="LS"/>
</dbReference>
<evidence type="ECO:0000256" key="3">
    <source>
        <dbReference type="ARBA" id="ARBA00012664"/>
    </source>
</evidence>
<dbReference type="EC" id="2.5.1.78" evidence="3 7"/>
<comment type="caution">
    <text evidence="8">The sequence shown here is derived from an EMBL/GenBank/DDBJ whole genome shotgun (WGS) entry which is preliminary data.</text>
</comment>
<comment type="function">
    <text evidence="7">Catalyzes the formation of 6,7-dimethyl-8-ribityllumazine by condensation of 5-amino-6-(D-ribitylamino)uracil with 3,4-dihydroxy-2-butanone 4-phosphate. This is the penultimate step in the biosynthesis of riboflavin.</text>
</comment>
<feature type="binding site" evidence="7">
    <location>
        <begin position="51"/>
        <end position="53"/>
    </location>
    <ligand>
        <name>5-amino-6-(D-ribitylamino)uracil</name>
        <dbReference type="ChEBI" id="CHEBI:15934"/>
    </ligand>
</feature>